<dbReference type="Proteomes" id="UP001165366">
    <property type="component" value="Unassembled WGS sequence"/>
</dbReference>
<evidence type="ECO:0000313" key="2">
    <source>
        <dbReference type="Proteomes" id="UP001165366"/>
    </source>
</evidence>
<reference evidence="1" key="2">
    <citation type="submission" date="2024-05" db="EMBL/GenBank/DDBJ databases">
        <title>Rhodohalobacter halophilus gen. nov., sp. nov., a moderately halophilic member of the family Balneolaceae.</title>
        <authorList>
            <person name="Xia J."/>
        </authorList>
    </citation>
    <scope>NUCLEOTIDE SEQUENCE</scope>
    <source>
        <strain evidence="1">WB101</strain>
    </source>
</reference>
<dbReference type="RefSeq" id="WP_237856007.1">
    <property type="nucleotide sequence ID" value="NZ_JAKLWS010000036.1"/>
</dbReference>
<name>A0ABS9KIB4_9BACT</name>
<accession>A0ABS9KIB4</accession>
<proteinExistence type="predicted"/>
<organism evidence="1 2">
    <name type="scientific">Rhodohalobacter sulfatireducens</name>
    <dbReference type="NCBI Taxonomy" id="2911366"/>
    <lineage>
        <taxon>Bacteria</taxon>
        <taxon>Pseudomonadati</taxon>
        <taxon>Balneolota</taxon>
        <taxon>Balneolia</taxon>
        <taxon>Balneolales</taxon>
        <taxon>Balneolaceae</taxon>
        <taxon>Rhodohalobacter</taxon>
    </lineage>
</organism>
<evidence type="ECO:0000313" key="1">
    <source>
        <dbReference type="EMBL" id="MCG2590579.1"/>
    </source>
</evidence>
<keyword evidence="2" id="KW-1185">Reference proteome</keyword>
<comment type="caution">
    <text evidence="1">The sequence shown here is derived from an EMBL/GenBank/DDBJ whole genome shotgun (WGS) entry which is preliminary data.</text>
</comment>
<dbReference type="EMBL" id="JAKLWS010000036">
    <property type="protein sequence ID" value="MCG2590579.1"/>
    <property type="molecule type" value="Genomic_DNA"/>
</dbReference>
<protein>
    <submittedName>
        <fullName evidence="1">Uncharacterized protein</fullName>
    </submittedName>
</protein>
<reference evidence="1" key="1">
    <citation type="submission" date="2022-01" db="EMBL/GenBank/DDBJ databases">
        <authorList>
            <person name="Wang Y."/>
        </authorList>
    </citation>
    <scope>NUCLEOTIDE SEQUENCE</scope>
    <source>
        <strain evidence="1">WB101</strain>
    </source>
</reference>
<gene>
    <name evidence="1" type="ORF">L6773_18545</name>
</gene>
<sequence>MDFFLIITEANARQSIQHIASEPRFRKFFPQSNTTGTYSSSRQAGLNSSLLEKADYVFSVSPTNQSFSQNNFYTLKLC</sequence>